<dbReference type="OMA" id="SKWSIEQ"/>
<dbReference type="VEuPathDB" id="FungiDB:HMPREF1544_05760"/>
<evidence type="ECO:0000313" key="3">
    <source>
        <dbReference type="EMBL" id="EPB87450.1"/>
    </source>
</evidence>
<reference evidence="4" key="1">
    <citation type="submission" date="2013-05" db="EMBL/GenBank/DDBJ databases">
        <title>The Genome sequence of Mucor circinelloides f. circinelloides 1006PhL.</title>
        <authorList>
            <consortium name="The Broad Institute Genomics Platform"/>
            <person name="Cuomo C."/>
            <person name="Earl A."/>
            <person name="Findley K."/>
            <person name="Lee S.C."/>
            <person name="Walker B."/>
            <person name="Young S."/>
            <person name="Zeng Q."/>
            <person name="Gargeya S."/>
            <person name="Fitzgerald M."/>
            <person name="Haas B."/>
            <person name="Abouelleil A."/>
            <person name="Allen A.W."/>
            <person name="Alvarado L."/>
            <person name="Arachchi H.M."/>
            <person name="Berlin A.M."/>
            <person name="Chapman S.B."/>
            <person name="Gainer-Dewar J."/>
            <person name="Goldberg J."/>
            <person name="Griggs A."/>
            <person name="Gujja S."/>
            <person name="Hansen M."/>
            <person name="Howarth C."/>
            <person name="Imamovic A."/>
            <person name="Ireland A."/>
            <person name="Larimer J."/>
            <person name="McCowan C."/>
            <person name="Murphy C."/>
            <person name="Pearson M."/>
            <person name="Poon T.W."/>
            <person name="Priest M."/>
            <person name="Roberts A."/>
            <person name="Saif S."/>
            <person name="Shea T."/>
            <person name="Sisk P."/>
            <person name="Sykes S."/>
            <person name="Wortman J."/>
            <person name="Nusbaum C."/>
            <person name="Birren B."/>
        </authorList>
    </citation>
    <scope>NUCLEOTIDE SEQUENCE [LARGE SCALE GENOMIC DNA]</scope>
    <source>
        <strain evidence="4">1006PhL</strain>
    </source>
</reference>
<organism evidence="3 4">
    <name type="scientific">Mucor circinelloides f. circinelloides (strain 1006PhL)</name>
    <name type="common">Mucormycosis agent</name>
    <name type="synonym">Calyptromyces circinelloides</name>
    <dbReference type="NCBI Taxonomy" id="1220926"/>
    <lineage>
        <taxon>Eukaryota</taxon>
        <taxon>Fungi</taxon>
        <taxon>Fungi incertae sedis</taxon>
        <taxon>Mucoromycota</taxon>
        <taxon>Mucoromycotina</taxon>
        <taxon>Mucoromycetes</taxon>
        <taxon>Mucorales</taxon>
        <taxon>Mucorineae</taxon>
        <taxon>Mucoraceae</taxon>
        <taxon>Mucor</taxon>
    </lineage>
</organism>
<keyword evidence="4" id="KW-1185">Reference proteome</keyword>
<gene>
    <name evidence="3" type="ORF">HMPREF1544_05760</name>
</gene>
<protein>
    <submittedName>
        <fullName evidence="3">Uncharacterized protein</fullName>
    </submittedName>
</protein>
<proteinExistence type="predicted"/>
<feature type="compositionally biased region" description="Basic residues" evidence="2">
    <location>
        <begin position="50"/>
        <end position="72"/>
    </location>
</feature>
<dbReference type="AlphaFoldDB" id="S2K5J2"/>
<evidence type="ECO:0000313" key="4">
    <source>
        <dbReference type="Proteomes" id="UP000014254"/>
    </source>
</evidence>
<dbReference type="EMBL" id="KE123968">
    <property type="protein sequence ID" value="EPB87450.1"/>
    <property type="molecule type" value="Genomic_DNA"/>
</dbReference>
<feature type="coiled-coil region" evidence="1">
    <location>
        <begin position="131"/>
        <end position="165"/>
    </location>
</feature>
<sequence length="165" mass="19247">MPTNYQQHGFITYSLKTKQSQKKLEQEQQGASQMIVILRKRLQDHIVPSTRKKRRYNPPVNHRCKSPQKKHTSANDNTAESQFTGLITELEFSYDCLATINVVYTSLRHAYSDSKWSIEQQGNVARLCDMEKELLIAYDDLSLQISQLEKNIIKMEQKLIRLKSM</sequence>
<keyword evidence="1" id="KW-0175">Coiled coil</keyword>
<dbReference type="InParanoid" id="S2K5J2"/>
<name>S2K5J2_MUCC1</name>
<accession>S2K5J2</accession>
<feature type="region of interest" description="Disordered" evidence="2">
    <location>
        <begin position="48"/>
        <end position="77"/>
    </location>
</feature>
<evidence type="ECO:0000256" key="1">
    <source>
        <dbReference type="SAM" id="Coils"/>
    </source>
</evidence>
<dbReference type="OrthoDB" id="2286748at2759"/>
<evidence type="ECO:0000256" key="2">
    <source>
        <dbReference type="SAM" id="MobiDB-lite"/>
    </source>
</evidence>
<dbReference type="Proteomes" id="UP000014254">
    <property type="component" value="Unassembled WGS sequence"/>
</dbReference>